<dbReference type="EMBL" id="WNZW01000003">
    <property type="protein sequence ID" value="MUG45505.1"/>
    <property type="molecule type" value="Genomic_DNA"/>
</dbReference>
<dbReference type="RefSeq" id="WP_155610922.1">
    <property type="nucleotide sequence ID" value="NZ_WNZW01000003.1"/>
</dbReference>
<dbReference type="Gene3D" id="1.10.10.10">
    <property type="entry name" value="Winged helix-like DNA-binding domain superfamily/Winged helix DNA-binding domain"/>
    <property type="match status" value="1"/>
</dbReference>
<evidence type="ECO:0000313" key="2">
    <source>
        <dbReference type="EMBL" id="MUG45505.1"/>
    </source>
</evidence>
<feature type="domain" description="LexA repressor DNA-binding" evidence="1">
    <location>
        <begin position="4"/>
        <end position="61"/>
    </location>
</feature>
<comment type="caution">
    <text evidence="2">The sequence shown here is derived from an EMBL/GenBank/DDBJ whole genome shotgun (WGS) entry which is preliminary data.</text>
</comment>
<dbReference type="Proteomes" id="UP000447876">
    <property type="component" value="Unassembled WGS sequence"/>
</dbReference>
<dbReference type="PANTHER" id="PTHR33516:SF2">
    <property type="entry name" value="LEXA REPRESSOR-RELATED"/>
    <property type="match status" value="1"/>
</dbReference>
<protein>
    <recommendedName>
        <fullName evidence="1">LexA repressor DNA-binding domain-containing protein</fullName>
    </recommendedName>
</protein>
<dbReference type="PANTHER" id="PTHR33516">
    <property type="entry name" value="LEXA REPRESSOR"/>
    <property type="match status" value="1"/>
</dbReference>
<proteinExistence type="predicted"/>
<sequence>MTNKPLTQRQAEALEFIKSFVANKRYPPTVREIADHMHYSSSSTVFELLGQLVKKGFISKGEGPRTIQVIDKNDIPGSRDRSSREDVLRMKAALRNILDICTDDFARYQARYGLGINEEGSNEGYERTRTL</sequence>
<dbReference type="GO" id="GO:0004252">
    <property type="term" value="F:serine-type endopeptidase activity"/>
    <property type="evidence" value="ECO:0007669"/>
    <property type="project" value="InterPro"/>
</dbReference>
<dbReference type="InterPro" id="IPR036390">
    <property type="entry name" value="WH_DNA-bd_sf"/>
</dbReference>
<dbReference type="InterPro" id="IPR006199">
    <property type="entry name" value="LexA_DNA-bd_dom"/>
</dbReference>
<dbReference type="AlphaFoldDB" id="A0A7X3CMS9"/>
<gene>
    <name evidence="2" type="ORF">GNP95_10945</name>
</gene>
<evidence type="ECO:0000313" key="3">
    <source>
        <dbReference type="Proteomes" id="UP000447876"/>
    </source>
</evidence>
<name>A0A7X3CMS9_9BACL</name>
<evidence type="ECO:0000259" key="1">
    <source>
        <dbReference type="Pfam" id="PF01726"/>
    </source>
</evidence>
<dbReference type="OrthoDB" id="1956263at2"/>
<organism evidence="2 3">
    <name type="scientific">Paenibacillus woosongensis</name>
    <dbReference type="NCBI Taxonomy" id="307580"/>
    <lineage>
        <taxon>Bacteria</taxon>
        <taxon>Bacillati</taxon>
        <taxon>Bacillota</taxon>
        <taxon>Bacilli</taxon>
        <taxon>Bacillales</taxon>
        <taxon>Paenibacillaceae</taxon>
        <taxon>Paenibacillus</taxon>
    </lineage>
</organism>
<accession>A0A7X3CMS9</accession>
<dbReference type="InterPro" id="IPR036388">
    <property type="entry name" value="WH-like_DNA-bd_sf"/>
</dbReference>
<dbReference type="GO" id="GO:0006508">
    <property type="term" value="P:proteolysis"/>
    <property type="evidence" value="ECO:0007669"/>
    <property type="project" value="InterPro"/>
</dbReference>
<dbReference type="InterPro" id="IPR050077">
    <property type="entry name" value="LexA_repressor"/>
</dbReference>
<dbReference type="SUPFAM" id="SSF46785">
    <property type="entry name" value="Winged helix' DNA-binding domain"/>
    <property type="match status" value="1"/>
</dbReference>
<dbReference type="Pfam" id="PF01726">
    <property type="entry name" value="LexA_DNA_bind"/>
    <property type="match status" value="1"/>
</dbReference>
<reference evidence="2 3" key="1">
    <citation type="submission" date="2019-11" db="EMBL/GenBank/DDBJ databases">
        <title>Draft genome sequences of five Paenibacillus species of dairy origin.</title>
        <authorList>
            <person name="Olajide A.M."/>
            <person name="Chen S."/>
            <person name="Lapointe G."/>
        </authorList>
    </citation>
    <scope>NUCLEOTIDE SEQUENCE [LARGE SCALE GENOMIC DNA]</scope>
    <source>
        <strain evidence="2 3">12CR55</strain>
    </source>
</reference>